<sequence length="383" mass="40045">MTNSTAGFVPPPYPQAQLGSLRSLAEAAPGGLVDTSVGTPVDPIPEVARRALIEALPSSSGYPASIGSPEFRQAAADWMARRLSATVNPTDVTACVGTKEAVASLAYYLALRSPGRDTVLYPELAYPTYAMGATLAGLRAQPVPVDENWCIDLSRVDPADARRAIVLWLNDPANPTGACASASAMANAVTWAQQRGIVVASDECYAEFTFTAAGAPAPPVTALAGDHTGVLAVHSLSKRSNLAGLRVGFMAGDPDLVSYLGEVRRHAGLMVAAPNQAAAAAALADDAHVDEQRSRYQHRRAVMTPALESFGLVSDGGPSTFYLWLTDPSDPSTNGWAIAERLARTGLLVAPGDLYGAAGAKHVRLALSITDEQTELAASRLRQ</sequence>
<gene>
    <name evidence="5" type="ORF">UFOPK2683_00079</name>
    <name evidence="6" type="ORF">UFOPK3605_00415</name>
    <name evidence="7" type="ORF">UFOPK3897_00886</name>
    <name evidence="8" type="ORF">UFOPK4121_01495</name>
</gene>
<dbReference type="EMBL" id="CAFBMM010000010">
    <property type="protein sequence ID" value="CAB4899669.1"/>
    <property type="molecule type" value="Genomic_DNA"/>
</dbReference>
<dbReference type="GO" id="GO:0030170">
    <property type="term" value="F:pyridoxal phosphate binding"/>
    <property type="evidence" value="ECO:0007669"/>
    <property type="project" value="InterPro"/>
</dbReference>
<name>A0A6J7M8V8_9ZZZZ</name>
<dbReference type="SUPFAM" id="SSF53383">
    <property type="entry name" value="PLP-dependent transferases"/>
    <property type="match status" value="1"/>
</dbReference>
<dbReference type="Gene3D" id="3.40.640.10">
    <property type="entry name" value="Type I PLP-dependent aspartate aminotransferase-like (Major domain)"/>
    <property type="match status" value="1"/>
</dbReference>
<feature type="domain" description="Aminotransferase class I/classII large" evidence="4">
    <location>
        <begin position="37"/>
        <end position="381"/>
    </location>
</feature>
<reference evidence="7" key="1">
    <citation type="submission" date="2020-05" db="EMBL/GenBank/DDBJ databases">
        <authorList>
            <person name="Chiriac C."/>
            <person name="Salcher M."/>
            <person name="Ghai R."/>
            <person name="Kavagutti S V."/>
        </authorList>
    </citation>
    <scope>NUCLEOTIDE SEQUENCE</scope>
</reference>
<evidence type="ECO:0000313" key="8">
    <source>
        <dbReference type="EMBL" id="CAB5032132.1"/>
    </source>
</evidence>
<dbReference type="PROSITE" id="PS00105">
    <property type="entry name" value="AA_TRANSFER_CLASS_1"/>
    <property type="match status" value="1"/>
</dbReference>
<dbReference type="InterPro" id="IPR004838">
    <property type="entry name" value="NHTrfase_class1_PyrdxlP-BS"/>
</dbReference>
<proteinExistence type="predicted"/>
<keyword evidence="2" id="KW-0032">Aminotransferase</keyword>
<dbReference type="InterPro" id="IPR019880">
    <property type="entry name" value="OxyQ"/>
</dbReference>
<dbReference type="PANTHER" id="PTHR42832">
    <property type="entry name" value="AMINO ACID AMINOTRANSFERASE"/>
    <property type="match status" value="1"/>
</dbReference>
<evidence type="ECO:0000256" key="3">
    <source>
        <dbReference type="ARBA" id="ARBA00022679"/>
    </source>
</evidence>
<evidence type="ECO:0000313" key="6">
    <source>
        <dbReference type="EMBL" id="CAB4899669.1"/>
    </source>
</evidence>
<dbReference type="CDD" id="cd00609">
    <property type="entry name" value="AAT_like"/>
    <property type="match status" value="1"/>
</dbReference>
<dbReference type="InterPro" id="IPR015422">
    <property type="entry name" value="PyrdxlP-dep_Trfase_small"/>
</dbReference>
<keyword evidence="3" id="KW-0808">Transferase</keyword>
<protein>
    <submittedName>
        <fullName evidence="7">Unannotated protein</fullName>
    </submittedName>
</protein>
<dbReference type="InterPro" id="IPR004839">
    <property type="entry name" value="Aminotransferase_I/II_large"/>
</dbReference>
<accession>A0A6J7M8V8</accession>
<organism evidence="7">
    <name type="scientific">freshwater metagenome</name>
    <dbReference type="NCBI Taxonomy" id="449393"/>
    <lineage>
        <taxon>unclassified sequences</taxon>
        <taxon>metagenomes</taxon>
        <taxon>ecological metagenomes</taxon>
    </lineage>
</organism>
<dbReference type="EMBL" id="CAEZYK010000002">
    <property type="protein sequence ID" value="CAB4712496.1"/>
    <property type="molecule type" value="Genomic_DNA"/>
</dbReference>
<evidence type="ECO:0000313" key="7">
    <source>
        <dbReference type="EMBL" id="CAB4977276.1"/>
    </source>
</evidence>
<dbReference type="PANTHER" id="PTHR42832:SF3">
    <property type="entry name" value="L-GLUTAMINE--4-(METHYLSULFANYL)-2-OXOBUTANOATE AMINOTRANSFERASE"/>
    <property type="match status" value="1"/>
</dbReference>
<dbReference type="EMBL" id="CAFBOF010000016">
    <property type="protein sequence ID" value="CAB4977276.1"/>
    <property type="molecule type" value="Genomic_DNA"/>
</dbReference>
<dbReference type="InterPro" id="IPR015421">
    <property type="entry name" value="PyrdxlP-dep_Trfase_major"/>
</dbReference>
<dbReference type="Pfam" id="PF00155">
    <property type="entry name" value="Aminotran_1_2"/>
    <property type="match status" value="1"/>
</dbReference>
<comment type="cofactor">
    <cofactor evidence="1">
        <name>pyridoxal 5'-phosphate</name>
        <dbReference type="ChEBI" id="CHEBI:597326"/>
    </cofactor>
</comment>
<dbReference type="EMBL" id="CAFBPQ010000070">
    <property type="protein sequence ID" value="CAB5032132.1"/>
    <property type="molecule type" value="Genomic_DNA"/>
</dbReference>
<dbReference type="InterPro" id="IPR015424">
    <property type="entry name" value="PyrdxlP-dep_Trfase"/>
</dbReference>
<dbReference type="Gene3D" id="3.90.1150.10">
    <property type="entry name" value="Aspartate Aminotransferase, domain 1"/>
    <property type="match status" value="1"/>
</dbReference>
<dbReference type="NCBIfam" id="TIGR03539">
    <property type="entry name" value="DapC_actino"/>
    <property type="match status" value="1"/>
</dbReference>
<evidence type="ECO:0000259" key="4">
    <source>
        <dbReference type="Pfam" id="PF00155"/>
    </source>
</evidence>
<evidence type="ECO:0000256" key="1">
    <source>
        <dbReference type="ARBA" id="ARBA00001933"/>
    </source>
</evidence>
<dbReference type="AlphaFoldDB" id="A0A6J7M8V8"/>
<evidence type="ECO:0000313" key="5">
    <source>
        <dbReference type="EMBL" id="CAB4712496.1"/>
    </source>
</evidence>
<dbReference type="InterPro" id="IPR050881">
    <property type="entry name" value="LL-DAP_aminotransferase"/>
</dbReference>
<dbReference type="GO" id="GO:0008483">
    <property type="term" value="F:transaminase activity"/>
    <property type="evidence" value="ECO:0007669"/>
    <property type="project" value="UniProtKB-KW"/>
</dbReference>
<evidence type="ECO:0000256" key="2">
    <source>
        <dbReference type="ARBA" id="ARBA00022576"/>
    </source>
</evidence>